<dbReference type="OrthoDB" id="2756873at2759"/>
<evidence type="ECO:0000256" key="2">
    <source>
        <dbReference type="SAM" id="MobiDB-lite"/>
    </source>
</evidence>
<feature type="region of interest" description="Disordered" evidence="2">
    <location>
        <begin position="228"/>
        <end position="297"/>
    </location>
</feature>
<organism evidence="3 4">
    <name type="scientific">Phanerochaete sordida</name>
    <dbReference type="NCBI Taxonomy" id="48140"/>
    <lineage>
        <taxon>Eukaryota</taxon>
        <taxon>Fungi</taxon>
        <taxon>Dikarya</taxon>
        <taxon>Basidiomycota</taxon>
        <taxon>Agaricomycotina</taxon>
        <taxon>Agaricomycetes</taxon>
        <taxon>Polyporales</taxon>
        <taxon>Phanerochaetaceae</taxon>
        <taxon>Phanerochaete</taxon>
    </lineage>
</organism>
<sequence length="444" mass="48623">MAVDIPVDDLHELPRVELQKLAKKYGIKANLKTAIIIEKLGQEAAKTKITDQVHPGPSKLNGVLANGLAPTASSAPVAATTASTFDQQTLASQFLRGVHEEISKKLSCPSPEQGSPSIYLPPRSPPPPPYWAESASYRPERIPVPAPVQADDDSLDLEDYEVVMDESELPKPTLPTISTSSHTPLSEAGRSPLLSQAPPRPWQHLQPNPLPVAPPLADVFRRQPANIFAAAPPPPNTLPPPHGPAAPGPAPLYTPNGKHVYTDDPHAPVRPRVFYPADDPNRPSARHTQRPPTRRTARRHLRECHGYLAEPHALSARVHDAERVLDAARQRLGAAERRLARMQAARAALERHWAHMLKADARLHDGSWTWTRPAARGEEVPRVPRSPPAWRTDGGELGGDGEEFRVADPHGDGRPVALPKHPEHEREDLDAEVGRFEGWLAKAF</sequence>
<dbReference type="EMBL" id="BPQB01000001">
    <property type="protein sequence ID" value="GJE84571.1"/>
    <property type="molecule type" value="Genomic_DNA"/>
</dbReference>
<feature type="coiled-coil region" evidence="1">
    <location>
        <begin position="318"/>
        <end position="352"/>
    </location>
</feature>
<feature type="compositionally biased region" description="Basic and acidic residues" evidence="2">
    <location>
        <begin position="402"/>
        <end position="413"/>
    </location>
</feature>
<feature type="compositionally biased region" description="Polar residues" evidence="2">
    <location>
        <begin position="175"/>
        <end position="184"/>
    </location>
</feature>
<proteinExistence type="predicted"/>
<name>A0A9P3FXW7_9APHY</name>
<feature type="region of interest" description="Disordered" evidence="2">
    <location>
        <begin position="375"/>
        <end position="429"/>
    </location>
</feature>
<feature type="region of interest" description="Disordered" evidence="2">
    <location>
        <begin position="105"/>
        <end position="134"/>
    </location>
</feature>
<feature type="compositionally biased region" description="Pro residues" evidence="2">
    <location>
        <begin position="231"/>
        <end position="252"/>
    </location>
</feature>
<gene>
    <name evidence="3" type="ORF">PsYK624_006470</name>
</gene>
<protein>
    <submittedName>
        <fullName evidence="3">Uncharacterized protein</fullName>
    </submittedName>
</protein>
<feature type="compositionally biased region" description="Basic and acidic residues" evidence="2">
    <location>
        <begin position="420"/>
        <end position="429"/>
    </location>
</feature>
<dbReference type="AlphaFoldDB" id="A0A9P3FXW7"/>
<accession>A0A9P3FXW7</accession>
<evidence type="ECO:0000313" key="4">
    <source>
        <dbReference type="Proteomes" id="UP000703269"/>
    </source>
</evidence>
<feature type="compositionally biased region" description="Basic residues" evidence="2">
    <location>
        <begin position="284"/>
        <end position="297"/>
    </location>
</feature>
<dbReference type="Proteomes" id="UP000703269">
    <property type="component" value="Unassembled WGS sequence"/>
</dbReference>
<evidence type="ECO:0000256" key="1">
    <source>
        <dbReference type="SAM" id="Coils"/>
    </source>
</evidence>
<reference evidence="3 4" key="1">
    <citation type="submission" date="2021-08" db="EMBL/GenBank/DDBJ databases">
        <title>Draft Genome Sequence of Phanerochaete sordida strain YK-624.</title>
        <authorList>
            <person name="Mori T."/>
            <person name="Dohra H."/>
            <person name="Suzuki T."/>
            <person name="Kawagishi H."/>
            <person name="Hirai H."/>
        </authorList>
    </citation>
    <scope>NUCLEOTIDE SEQUENCE [LARGE SCALE GENOMIC DNA]</scope>
    <source>
        <strain evidence="3 4">YK-624</strain>
    </source>
</reference>
<comment type="caution">
    <text evidence="3">The sequence shown here is derived from an EMBL/GenBank/DDBJ whole genome shotgun (WGS) entry which is preliminary data.</text>
</comment>
<keyword evidence="4" id="KW-1185">Reference proteome</keyword>
<evidence type="ECO:0000313" key="3">
    <source>
        <dbReference type="EMBL" id="GJE84571.1"/>
    </source>
</evidence>
<keyword evidence="1" id="KW-0175">Coiled coil</keyword>
<feature type="region of interest" description="Disordered" evidence="2">
    <location>
        <begin position="166"/>
        <end position="210"/>
    </location>
</feature>